<dbReference type="GeneID" id="129342963"/>
<dbReference type="InterPro" id="IPR000276">
    <property type="entry name" value="GPCR_Rhodpsn"/>
</dbReference>
<dbReference type="PANTHER" id="PTHR24225">
    <property type="entry name" value="CHEMOTACTIC RECEPTOR"/>
    <property type="match status" value="1"/>
</dbReference>
<sequence length="353" mass="40295">MEKANMTILLEKNVSTTILSTVHSPVDITPMNLAMGISNLVAFLVGTSVNGLFLWVLAMKMKRTVTTLWFLNLILIYFMSSSYIPFFAVYFLLDFHWVFGAIMCKVVNSLGSLGMFITVFLITIISIDRYLLICHPIWSQYNRTVPRARRLIAGVWLTSFALSAPYLAFRETREAEKGKITCVNNYALSSDWGSPRIEALRNLIHLTLFLVRFLLAFLIPFCIITGCYCRMRSELKKKRWVRNKKPFRILAIAVASFFVCWLPYHLYHGLSLFKRVPDGLLLPLQGIFIITRCFNFCVTPILYLFVGEKFQQICKMSLLGLLKKAFVDIPVQPGDDPLAMTRATQPVPATACR</sequence>
<feature type="transmembrane region" description="Helical" evidence="15">
    <location>
        <begin position="33"/>
        <end position="57"/>
    </location>
</feature>
<keyword evidence="3 14" id="KW-0812">Transmembrane</keyword>
<evidence type="ECO:0000259" key="16">
    <source>
        <dbReference type="PROSITE" id="PS50262"/>
    </source>
</evidence>
<protein>
    <recommendedName>
        <fullName evidence="13">Probable G-protein coupled receptor 33</fullName>
    </recommendedName>
</protein>
<accession>A0AA97KGA0</accession>
<dbReference type="PRINTS" id="PR00526">
    <property type="entry name" value="FMETLEUPHER"/>
</dbReference>
<evidence type="ECO:0000256" key="7">
    <source>
        <dbReference type="ARBA" id="ARBA00023157"/>
    </source>
</evidence>
<evidence type="ECO:0000256" key="9">
    <source>
        <dbReference type="ARBA" id="ARBA00023180"/>
    </source>
</evidence>
<evidence type="ECO:0000256" key="6">
    <source>
        <dbReference type="ARBA" id="ARBA00023136"/>
    </source>
</evidence>
<evidence type="ECO:0000256" key="2">
    <source>
        <dbReference type="ARBA" id="ARBA00022475"/>
    </source>
</evidence>
<evidence type="ECO:0000313" key="17">
    <source>
        <dbReference type="Proteomes" id="UP001190640"/>
    </source>
</evidence>
<name>A0AA97KGA0_EUBMA</name>
<keyword evidence="10 14" id="KW-0807">Transducer</keyword>
<dbReference type="PROSITE" id="PS50262">
    <property type="entry name" value="G_PROTEIN_RECEP_F1_2"/>
    <property type="match status" value="1"/>
</dbReference>
<dbReference type="GO" id="GO:0005886">
    <property type="term" value="C:plasma membrane"/>
    <property type="evidence" value="ECO:0007669"/>
    <property type="project" value="UniProtKB-SubCell"/>
</dbReference>
<evidence type="ECO:0000256" key="10">
    <source>
        <dbReference type="ARBA" id="ARBA00023224"/>
    </source>
</evidence>
<dbReference type="Gene3D" id="1.20.1070.10">
    <property type="entry name" value="Rhodopsin 7-helix transmembrane proteins"/>
    <property type="match status" value="1"/>
</dbReference>
<evidence type="ECO:0000256" key="12">
    <source>
        <dbReference type="ARBA" id="ARBA00037161"/>
    </source>
</evidence>
<proteinExistence type="inferred from homology"/>
<feature type="transmembrane region" description="Helical" evidence="15">
    <location>
        <begin position="203"/>
        <end position="228"/>
    </location>
</feature>
<dbReference type="PANTHER" id="PTHR24225:SF5">
    <property type="entry name" value="G-PROTEIN COUPLED RECEPTOR 33-RELATED"/>
    <property type="match status" value="1"/>
</dbReference>
<feature type="transmembrane region" description="Helical" evidence="15">
    <location>
        <begin position="113"/>
        <end position="131"/>
    </location>
</feature>
<gene>
    <name evidence="18" type="primary">LOC129342963</name>
</gene>
<dbReference type="GO" id="GO:0004930">
    <property type="term" value="F:G protein-coupled receptor activity"/>
    <property type="evidence" value="ECO:0007669"/>
    <property type="project" value="UniProtKB-KW"/>
</dbReference>
<keyword evidence="4 15" id="KW-1133">Transmembrane helix</keyword>
<dbReference type="InterPro" id="IPR000826">
    <property type="entry name" value="Formyl_rcpt-rel"/>
</dbReference>
<dbReference type="GO" id="GO:0006954">
    <property type="term" value="P:inflammatory response"/>
    <property type="evidence" value="ECO:0007669"/>
    <property type="project" value="TreeGrafter"/>
</dbReference>
<comment type="similarity">
    <text evidence="11">Belongs to the chemokine-like receptor (CMKLR) family.</text>
</comment>
<dbReference type="PRINTS" id="PR00237">
    <property type="entry name" value="GPCRRHODOPSN"/>
</dbReference>
<organism evidence="17 18">
    <name type="scientific">Eublepharis macularius</name>
    <name type="common">Leopard gecko</name>
    <name type="synonym">Cyrtodactylus macularius</name>
    <dbReference type="NCBI Taxonomy" id="481883"/>
    <lineage>
        <taxon>Eukaryota</taxon>
        <taxon>Metazoa</taxon>
        <taxon>Chordata</taxon>
        <taxon>Craniata</taxon>
        <taxon>Vertebrata</taxon>
        <taxon>Euteleostomi</taxon>
        <taxon>Lepidosauria</taxon>
        <taxon>Squamata</taxon>
        <taxon>Bifurcata</taxon>
        <taxon>Gekkota</taxon>
        <taxon>Eublepharidae</taxon>
        <taxon>Eublepharinae</taxon>
        <taxon>Eublepharis</taxon>
    </lineage>
</organism>
<keyword evidence="9" id="KW-0325">Glycoprotein</keyword>
<dbReference type="GO" id="GO:0004875">
    <property type="term" value="F:complement receptor activity"/>
    <property type="evidence" value="ECO:0007669"/>
    <property type="project" value="TreeGrafter"/>
</dbReference>
<comment type="function">
    <text evidence="12">Orphan receptor; could be a chemoattractant receptor.</text>
</comment>
<dbReference type="GO" id="GO:0007204">
    <property type="term" value="P:positive regulation of cytosolic calcium ion concentration"/>
    <property type="evidence" value="ECO:0007669"/>
    <property type="project" value="TreeGrafter"/>
</dbReference>
<dbReference type="RefSeq" id="XP_054854894.1">
    <property type="nucleotide sequence ID" value="XM_054998919.1"/>
</dbReference>
<evidence type="ECO:0000256" key="8">
    <source>
        <dbReference type="ARBA" id="ARBA00023170"/>
    </source>
</evidence>
<reference evidence="18" key="1">
    <citation type="submission" date="2025-08" db="UniProtKB">
        <authorList>
            <consortium name="RefSeq"/>
        </authorList>
    </citation>
    <scope>IDENTIFICATION</scope>
    <source>
        <tissue evidence="18">Blood</tissue>
    </source>
</reference>
<keyword evidence="5 14" id="KW-0297">G-protein coupled receptor</keyword>
<comment type="similarity">
    <text evidence="14">Belongs to the G-protein coupled receptor 1 family.</text>
</comment>
<keyword evidence="8 14" id="KW-0675">Receptor</keyword>
<dbReference type="Proteomes" id="UP001190640">
    <property type="component" value="Chromosome 15"/>
</dbReference>
<dbReference type="GO" id="GO:0007200">
    <property type="term" value="P:phospholipase C-activating G protein-coupled receptor signaling pathway"/>
    <property type="evidence" value="ECO:0007669"/>
    <property type="project" value="TreeGrafter"/>
</dbReference>
<evidence type="ECO:0000256" key="13">
    <source>
        <dbReference type="ARBA" id="ARBA00039587"/>
    </source>
</evidence>
<dbReference type="AlphaFoldDB" id="A0AA97KGA0"/>
<feature type="domain" description="G-protein coupled receptors family 1 profile" evidence="16">
    <location>
        <begin position="49"/>
        <end position="303"/>
    </location>
</feature>
<evidence type="ECO:0000256" key="5">
    <source>
        <dbReference type="ARBA" id="ARBA00023040"/>
    </source>
</evidence>
<evidence type="ECO:0000256" key="11">
    <source>
        <dbReference type="ARBA" id="ARBA00025736"/>
    </source>
</evidence>
<keyword evidence="7" id="KW-1015">Disulfide bond</keyword>
<feature type="transmembrane region" description="Helical" evidence="15">
    <location>
        <begin position="69"/>
        <end position="93"/>
    </location>
</feature>
<keyword evidence="6 15" id="KW-0472">Membrane</keyword>
<comment type="subcellular location">
    <subcellularLocation>
        <location evidence="1">Cell membrane</location>
        <topology evidence="1">Multi-pass membrane protein</topology>
    </subcellularLocation>
</comment>
<evidence type="ECO:0000256" key="14">
    <source>
        <dbReference type="RuleBase" id="RU000688"/>
    </source>
</evidence>
<evidence type="ECO:0000256" key="4">
    <source>
        <dbReference type="ARBA" id="ARBA00022989"/>
    </source>
</evidence>
<evidence type="ECO:0000256" key="1">
    <source>
        <dbReference type="ARBA" id="ARBA00004651"/>
    </source>
</evidence>
<evidence type="ECO:0000313" key="18">
    <source>
        <dbReference type="RefSeq" id="XP_054854894.1"/>
    </source>
</evidence>
<dbReference type="KEGG" id="emc:129342963"/>
<feature type="transmembrane region" description="Helical" evidence="15">
    <location>
        <begin position="151"/>
        <end position="169"/>
    </location>
</feature>
<evidence type="ECO:0000256" key="15">
    <source>
        <dbReference type="SAM" id="Phobius"/>
    </source>
</evidence>
<dbReference type="PROSITE" id="PS00237">
    <property type="entry name" value="G_PROTEIN_RECEP_F1_1"/>
    <property type="match status" value="1"/>
</dbReference>
<dbReference type="Pfam" id="PF00001">
    <property type="entry name" value="7tm_1"/>
    <property type="match status" value="1"/>
</dbReference>
<keyword evidence="17" id="KW-1185">Reference proteome</keyword>
<evidence type="ECO:0000256" key="3">
    <source>
        <dbReference type="ARBA" id="ARBA00022692"/>
    </source>
</evidence>
<dbReference type="SUPFAM" id="SSF81321">
    <property type="entry name" value="Family A G protein-coupled receptor-like"/>
    <property type="match status" value="1"/>
</dbReference>
<feature type="transmembrane region" description="Helical" evidence="15">
    <location>
        <begin position="249"/>
        <end position="267"/>
    </location>
</feature>
<keyword evidence="2" id="KW-1003">Cell membrane</keyword>
<dbReference type="InterPro" id="IPR017452">
    <property type="entry name" value="GPCR_Rhodpsn_7TM"/>
</dbReference>
<feature type="transmembrane region" description="Helical" evidence="15">
    <location>
        <begin position="287"/>
        <end position="306"/>
    </location>
</feature>